<evidence type="ECO:0000256" key="1">
    <source>
        <dbReference type="PROSITE-ProRule" id="PRU00047"/>
    </source>
</evidence>
<dbReference type="Proteomes" id="UP001497516">
    <property type="component" value="Chromosome 6"/>
</dbReference>
<feature type="domain" description="CCHC-type" evidence="3">
    <location>
        <begin position="152"/>
        <end position="165"/>
    </location>
</feature>
<keyword evidence="5" id="KW-1185">Reference proteome</keyword>
<dbReference type="InterPro" id="IPR036875">
    <property type="entry name" value="Znf_CCHC_sf"/>
</dbReference>
<dbReference type="InterPro" id="IPR025836">
    <property type="entry name" value="Zn_knuckle_CX2CX4HX4C"/>
</dbReference>
<evidence type="ECO:0000313" key="4">
    <source>
        <dbReference type="EMBL" id="CAL1395924.1"/>
    </source>
</evidence>
<gene>
    <name evidence="4" type="ORF">LTRI10_LOCUS36319</name>
</gene>
<evidence type="ECO:0000256" key="2">
    <source>
        <dbReference type="SAM" id="MobiDB-lite"/>
    </source>
</evidence>
<dbReference type="SUPFAM" id="SSF57756">
    <property type="entry name" value="Retrovirus zinc finger-like domains"/>
    <property type="match status" value="1"/>
</dbReference>
<name>A0AAV2FCB9_9ROSI</name>
<dbReference type="GO" id="GO:0003676">
    <property type="term" value="F:nucleic acid binding"/>
    <property type="evidence" value="ECO:0007669"/>
    <property type="project" value="InterPro"/>
</dbReference>
<dbReference type="PANTHER" id="PTHR31286:SF167">
    <property type="entry name" value="OS09G0268800 PROTEIN"/>
    <property type="match status" value="1"/>
</dbReference>
<proteinExistence type="predicted"/>
<protein>
    <recommendedName>
        <fullName evidence="3">CCHC-type domain-containing protein</fullName>
    </recommendedName>
</protein>
<dbReference type="PANTHER" id="PTHR31286">
    <property type="entry name" value="GLYCINE-RICH CELL WALL STRUCTURAL PROTEIN 1.8-LIKE"/>
    <property type="match status" value="1"/>
</dbReference>
<dbReference type="AlphaFoldDB" id="A0AAV2FCB9"/>
<dbReference type="EMBL" id="OZ034819">
    <property type="protein sequence ID" value="CAL1395924.1"/>
    <property type="molecule type" value="Genomic_DNA"/>
</dbReference>
<feature type="compositionally biased region" description="Polar residues" evidence="2">
    <location>
        <begin position="316"/>
        <end position="329"/>
    </location>
</feature>
<keyword evidence="1" id="KW-0863">Zinc-finger</keyword>
<feature type="region of interest" description="Disordered" evidence="2">
    <location>
        <begin position="311"/>
        <end position="375"/>
    </location>
</feature>
<keyword evidence="1" id="KW-0479">Metal-binding</keyword>
<accession>A0AAV2FCB9</accession>
<sequence>MKRILGEAWKLKKDFDIQVTRDNSLRLQLYCYDDKNKVLLGGPWHLERQLLIFKDVPPDLDMKKLDFTNTDFWVRVRGLPLKLRNQQMAEKIGEMFGGFVRWDELHSGVSSEFLRLRVTMNVTKPLRRVIKLQGKEGTVSYKIGYERMPIYCFRCGILGHLKKSCAKNQEGQNDEADPYGPWLRAESPLRRIPMKEKEKTKNLVKLWEEVKAEREKKTTEVVPLRKVDTLEKPQSNDIVDDLQFLSVKGRGNGEQNKAVENKIEDSDRHTNQQSTLLLVERKEFENNEVSKEKSANENVILSVRTEGKKWKRVDRTNPSTRQQTVNTVTAGKRDSYDDMEIDVDVTQEKKQKALKTPPMDGDVAVPAEEQGRRAQ</sequence>
<evidence type="ECO:0000259" key="3">
    <source>
        <dbReference type="PROSITE" id="PS50158"/>
    </source>
</evidence>
<dbReference type="GO" id="GO:0008270">
    <property type="term" value="F:zinc ion binding"/>
    <property type="evidence" value="ECO:0007669"/>
    <property type="project" value="UniProtKB-KW"/>
</dbReference>
<reference evidence="4 5" key="1">
    <citation type="submission" date="2024-04" db="EMBL/GenBank/DDBJ databases">
        <authorList>
            <person name="Fracassetti M."/>
        </authorList>
    </citation>
    <scope>NUCLEOTIDE SEQUENCE [LARGE SCALE GENOMIC DNA]</scope>
</reference>
<dbReference type="PROSITE" id="PS50158">
    <property type="entry name" value="ZF_CCHC"/>
    <property type="match status" value="1"/>
</dbReference>
<evidence type="ECO:0000313" key="5">
    <source>
        <dbReference type="Proteomes" id="UP001497516"/>
    </source>
</evidence>
<dbReference type="InterPro" id="IPR001878">
    <property type="entry name" value="Znf_CCHC"/>
</dbReference>
<dbReference type="Pfam" id="PF14392">
    <property type="entry name" value="zf-CCHC_4"/>
    <property type="match status" value="1"/>
</dbReference>
<organism evidence="4 5">
    <name type="scientific">Linum trigynum</name>
    <dbReference type="NCBI Taxonomy" id="586398"/>
    <lineage>
        <taxon>Eukaryota</taxon>
        <taxon>Viridiplantae</taxon>
        <taxon>Streptophyta</taxon>
        <taxon>Embryophyta</taxon>
        <taxon>Tracheophyta</taxon>
        <taxon>Spermatophyta</taxon>
        <taxon>Magnoliopsida</taxon>
        <taxon>eudicotyledons</taxon>
        <taxon>Gunneridae</taxon>
        <taxon>Pentapetalae</taxon>
        <taxon>rosids</taxon>
        <taxon>fabids</taxon>
        <taxon>Malpighiales</taxon>
        <taxon>Linaceae</taxon>
        <taxon>Linum</taxon>
    </lineage>
</organism>
<keyword evidence="1" id="KW-0862">Zinc</keyword>
<dbReference type="InterPro" id="IPR040256">
    <property type="entry name" value="At4g02000-like"/>
</dbReference>